<feature type="compositionally biased region" description="Basic and acidic residues" evidence="5">
    <location>
        <begin position="224"/>
        <end position="234"/>
    </location>
</feature>
<evidence type="ECO:0000256" key="1">
    <source>
        <dbReference type="ARBA" id="ARBA00004167"/>
    </source>
</evidence>
<sequence>MVVADVFAGAMAARQLAGSDRMARRTAAVADFGHGGDFSPAPTPGPALFGRAPELAARSLEPDTCGIVTMSSNGRTALTMIAATAESAFFGSGGTVTQTDPVPTDSSPAETGSSSGGGSSNNTGAIVGGFVGGVAVVAIAACVIVWMLVRRRRGAKKETPPASTPGQDSYMTGQPYVPSLTPQQHYAGNEEQYKYQSVPPGVSPPPVIHEAPADSHPPPQTFRAELEDRPSDRV</sequence>
<feature type="region of interest" description="Disordered" evidence="5">
    <location>
        <begin position="92"/>
        <end position="120"/>
    </location>
</feature>
<evidence type="ECO:0000313" key="7">
    <source>
        <dbReference type="EMBL" id="KAF9875501.1"/>
    </source>
</evidence>
<comment type="caution">
    <text evidence="7">The sequence shown here is derived from an EMBL/GenBank/DDBJ whole genome shotgun (WGS) entry which is preliminary data.</text>
</comment>
<evidence type="ECO:0000256" key="6">
    <source>
        <dbReference type="SAM" id="Phobius"/>
    </source>
</evidence>
<dbReference type="InterPro" id="IPR051694">
    <property type="entry name" value="Immunoregulatory_rcpt-like"/>
</dbReference>
<evidence type="ECO:0000256" key="2">
    <source>
        <dbReference type="ARBA" id="ARBA00022692"/>
    </source>
</evidence>
<feature type="compositionally biased region" description="Polar residues" evidence="5">
    <location>
        <begin position="95"/>
        <end position="110"/>
    </location>
</feature>
<accession>A0A9P6I5L8</accession>
<dbReference type="Proteomes" id="UP000781932">
    <property type="component" value="Unassembled WGS sequence"/>
</dbReference>
<dbReference type="PANTHER" id="PTHR15549:SF26">
    <property type="entry name" value="AXIAL BUDDING PATTERN PROTEIN 2-RELATED"/>
    <property type="match status" value="1"/>
</dbReference>
<name>A0A9P6I5L8_9PEZI</name>
<proteinExistence type="predicted"/>
<keyword evidence="3 6" id="KW-1133">Transmembrane helix</keyword>
<comment type="subcellular location">
    <subcellularLocation>
        <location evidence="1">Membrane</location>
        <topology evidence="1">Single-pass membrane protein</topology>
    </subcellularLocation>
</comment>
<reference evidence="7" key="1">
    <citation type="submission" date="2020-03" db="EMBL/GenBank/DDBJ databases">
        <authorList>
            <person name="He L."/>
        </authorList>
    </citation>
    <scope>NUCLEOTIDE SEQUENCE</scope>
    <source>
        <strain evidence="7">CkLH20</strain>
    </source>
</reference>
<organism evidence="7 8">
    <name type="scientific">Colletotrichum karsti</name>
    <dbReference type="NCBI Taxonomy" id="1095194"/>
    <lineage>
        <taxon>Eukaryota</taxon>
        <taxon>Fungi</taxon>
        <taxon>Dikarya</taxon>
        <taxon>Ascomycota</taxon>
        <taxon>Pezizomycotina</taxon>
        <taxon>Sordariomycetes</taxon>
        <taxon>Hypocreomycetidae</taxon>
        <taxon>Glomerellales</taxon>
        <taxon>Glomerellaceae</taxon>
        <taxon>Colletotrichum</taxon>
        <taxon>Colletotrichum boninense species complex</taxon>
    </lineage>
</organism>
<keyword evidence="8" id="KW-1185">Reference proteome</keyword>
<dbReference type="GO" id="GO:0071944">
    <property type="term" value="C:cell periphery"/>
    <property type="evidence" value="ECO:0007669"/>
    <property type="project" value="UniProtKB-ARBA"/>
</dbReference>
<keyword evidence="4 6" id="KW-0472">Membrane</keyword>
<evidence type="ECO:0000256" key="5">
    <source>
        <dbReference type="SAM" id="MobiDB-lite"/>
    </source>
</evidence>
<evidence type="ECO:0000256" key="4">
    <source>
        <dbReference type="ARBA" id="ARBA00023136"/>
    </source>
</evidence>
<evidence type="ECO:0008006" key="9">
    <source>
        <dbReference type="Google" id="ProtNLM"/>
    </source>
</evidence>
<dbReference type="AlphaFoldDB" id="A0A9P6I5L8"/>
<protein>
    <recommendedName>
        <fullName evidence="9">Carcinoembryonic antigen-related cell adhesion molecule 1</fullName>
    </recommendedName>
</protein>
<gene>
    <name evidence="7" type="ORF">CkaCkLH20_06882</name>
</gene>
<evidence type="ECO:0000313" key="8">
    <source>
        <dbReference type="Proteomes" id="UP000781932"/>
    </source>
</evidence>
<feature type="region of interest" description="Disordered" evidence="5">
    <location>
        <begin position="153"/>
        <end position="234"/>
    </location>
</feature>
<dbReference type="RefSeq" id="XP_038744962.1">
    <property type="nucleotide sequence ID" value="XM_038889599.1"/>
</dbReference>
<dbReference type="PANTHER" id="PTHR15549">
    <property type="entry name" value="PAIRED IMMUNOGLOBULIN-LIKE TYPE 2 RECEPTOR"/>
    <property type="match status" value="1"/>
</dbReference>
<dbReference type="GO" id="GO:0016020">
    <property type="term" value="C:membrane"/>
    <property type="evidence" value="ECO:0007669"/>
    <property type="project" value="UniProtKB-SubCell"/>
</dbReference>
<feature type="transmembrane region" description="Helical" evidence="6">
    <location>
        <begin position="125"/>
        <end position="149"/>
    </location>
</feature>
<dbReference type="GeneID" id="62162673"/>
<evidence type="ECO:0000256" key="3">
    <source>
        <dbReference type="ARBA" id="ARBA00022989"/>
    </source>
</evidence>
<reference evidence="7" key="2">
    <citation type="submission" date="2020-11" db="EMBL/GenBank/DDBJ databases">
        <title>Whole genome sequencing of Colletotrichum sp.</title>
        <authorList>
            <person name="Li H."/>
        </authorList>
    </citation>
    <scope>NUCLEOTIDE SEQUENCE</scope>
    <source>
        <strain evidence="7">CkLH20</strain>
    </source>
</reference>
<keyword evidence="2 6" id="KW-0812">Transmembrane</keyword>
<dbReference type="EMBL" id="JAATWM020000021">
    <property type="protein sequence ID" value="KAF9875501.1"/>
    <property type="molecule type" value="Genomic_DNA"/>
</dbReference>